<evidence type="ECO:0000313" key="2">
    <source>
        <dbReference type="EMBL" id="GFS03458.1"/>
    </source>
</evidence>
<evidence type="ECO:0000313" key="3">
    <source>
        <dbReference type="Proteomes" id="UP000762676"/>
    </source>
</evidence>
<dbReference type="GO" id="GO:0004519">
    <property type="term" value="F:endonuclease activity"/>
    <property type="evidence" value="ECO:0007669"/>
    <property type="project" value="UniProtKB-KW"/>
</dbReference>
<keyword evidence="2" id="KW-0255">Endonuclease</keyword>
<dbReference type="Pfam" id="PF20049">
    <property type="entry name" value="DUF6451"/>
    <property type="match status" value="1"/>
</dbReference>
<feature type="domain" description="DUF6451" evidence="1">
    <location>
        <begin position="2"/>
        <end position="28"/>
    </location>
</feature>
<keyword evidence="2" id="KW-0378">Hydrolase</keyword>
<keyword evidence="3" id="KW-1185">Reference proteome</keyword>
<evidence type="ECO:0000259" key="1">
    <source>
        <dbReference type="Pfam" id="PF20049"/>
    </source>
</evidence>
<comment type="caution">
    <text evidence="2">The sequence shown here is derived from an EMBL/GenBank/DDBJ whole genome shotgun (WGS) entry which is preliminary data.</text>
</comment>
<organism evidence="2 3">
    <name type="scientific">Elysia marginata</name>
    <dbReference type="NCBI Taxonomy" id="1093978"/>
    <lineage>
        <taxon>Eukaryota</taxon>
        <taxon>Metazoa</taxon>
        <taxon>Spiralia</taxon>
        <taxon>Lophotrochozoa</taxon>
        <taxon>Mollusca</taxon>
        <taxon>Gastropoda</taxon>
        <taxon>Heterobranchia</taxon>
        <taxon>Euthyneura</taxon>
        <taxon>Panpulmonata</taxon>
        <taxon>Sacoglossa</taxon>
        <taxon>Placobranchoidea</taxon>
        <taxon>Plakobranchidae</taxon>
        <taxon>Elysia</taxon>
    </lineage>
</organism>
<dbReference type="Proteomes" id="UP000762676">
    <property type="component" value="Unassembled WGS sequence"/>
</dbReference>
<dbReference type="InterPro" id="IPR045609">
    <property type="entry name" value="DUF6451"/>
</dbReference>
<dbReference type="AlphaFoldDB" id="A0AAV4I1P8"/>
<name>A0AAV4I1P8_9GAST</name>
<dbReference type="EMBL" id="BMAT01012998">
    <property type="protein sequence ID" value="GFS03458.1"/>
    <property type="molecule type" value="Genomic_DNA"/>
</dbReference>
<reference evidence="2 3" key="1">
    <citation type="journal article" date="2021" name="Elife">
        <title>Chloroplast acquisition without the gene transfer in kleptoplastic sea slugs, Plakobranchus ocellatus.</title>
        <authorList>
            <person name="Maeda T."/>
            <person name="Takahashi S."/>
            <person name="Yoshida T."/>
            <person name="Shimamura S."/>
            <person name="Takaki Y."/>
            <person name="Nagai Y."/>
            <person name="Toyoda A."/>
            <person name="Suzuki Y."/>
            <person name="Arimoto A."/>
            <person name="Ishii H."/>
            <person name="Satoh N."/>
            <person name="Nishiyama T."/>
            <person name="Hasebe M."/>
            <person name="Maruyama T."/>
            <person name="Minagawa J."/>
            <person name="Obokata J."/>
            <person name="Shigenobu S."/>
        </authorList>
    </citation>
    <scope>NUCLEOTIDE SEQUENCE [LARGE SCALE GENOMIC DNA]</scope>
</reference>
<sequence>MPIWKTPNISTHTKIRIFRSNVLSVLLYGAECWKMTNSLEQRLEVFQNKCLRRILKIFWPNFISNEDPRGRTWLEPLNTIIRERRWRWLGHVCRRPPESLIKRALRWTPQG</sequence>
<protein>
    <submittedName>
        <fullName evidence="2">Endonuclease-reverse transcriptase</fullName>
    </submittedName>
</protein>
<proteinExistence type="predicted"/>
<keyword evidence="2" id="KW-0540">Nuclease</keyword>
<dbReference type="PANTHER" id="PTHR47027:SF25">
    <property type="entry name" value="REVERSE TRANSCRIPTASE DOMAIN-CONTAINING PROTEIN"/>
    <property type="match status" value="1"/>
</dbReference>
<gene>
    <name evidence="2" type="ORF">ElyMa_006471400</name>
</gene>
<dbReference type="PANTHER" id="PTHR47027">
    <property type="entry name" value="REVERSE TRANSCRIPTASE DOMAIN-CONTAINING PROTEIN"/>
    <property type="match status" value="1"/>
</dbReference>
<accession>A0AAV4I1P8</accession>